<evidence type="ECO:0000256" key="1">
    <source>
        <dbReference type="ARBA" id="ARBA00006993"/>
    </source>
</evidence>
<evidence type="ECO:0000313" key="2">
    <source>
        <dbReference type="EMBL" id="KAK9124657.1"/>
    </source>
</evidence>
<comment type="caution">
    <text evidence="2">The sequence shown here is derived from an EMBL/GenBank/DDBJ whole genome shotgun (WGS) entry which is preliminary data.</text>
</comment>
<gene>
    <name evidence="2" type="ORF">Sjap_014259</name>
</gene>
<dbReference type="GO" id="GO:0030036">
    <property type="term" value="P:actin cytoskeleton organization"/>
    <property type="evidence" value="ECO:0007669"/>
    <property type="project" value="InterPro"/>
</dbReference>
<dbReference type="GO" id="GO:0034237">
    <property type="term" value="F:protein kinase A regulatory subunit binding"/>
    <property type="evidence" value="ECO:0007669"/>
    <property type="project" value="TreeGrafter"/>
</dbReference>
<dbReference type="GO" id="GO:0003779">
    <property type="term" value="F:actin binding"/>
    <property type="evidence" value="ECO:0007669"/>
    <property type="project" value="UniProtKB-KW"/>
</dbReference>
<dbReference type="PANTHER" id="PTHR12902">
    <property type="entry name" value="WASP-1"/>
    <property type="match status" value="1"/>
</dbReference>
<dbReference type="GO" id="GO:2000601">
    <property type="term" value="P:positive regulation of Arp2/3 complex-mediated actin nucleation"/>
    <property type="evidence" value="ECO:0007669"/>
    <property type="project" value="TreeGrafter"/>
</dbReference>
<reference evidence="2 3" key="1">
    <citation type="submission" date="2024-01" db="EMBL/GenBank/DDBJ databases">
        <title>Genome assemblies of Stephania.</title>
        <authorList>
            <person name="Yang L."/>
        </authorList>
    </citation>
    <scope>NUCLEOTIDE SEQUENCE [LARGE SCALE GENOMIC DNA]</scope>
    <source>
        <strain evidence="2">QJT</strain>
        <tissue evidence="2">Leaf</tissue>
    </source>
</reference>
<organism evidence="2 3">
    <name type="scientific">Stephania japonica</name>
    <dbReference type="NCBI Taxonomy" id="461633"/>
    <lineage>
        <taxon>Eukaryota</taxon>
        <taxon>Viridiplantae</taxon>
        <taxon>Streptophyta</taxon>
        <taxon>Embryophyta</taxon>
        <taxon>Tracheophyta</taxon>
        <taxon>Spermatophyta</taxon>
        <taxon>Magnoliopsida</taxon>
        <taxon>Ranunculales</taxon>
        <taxon>Menispermaceae</taxon>
        <taxon>Menispermoideae</taxon>
        <taxon>Cissampelideae</taxon>
        <taxon>Stephania</taxon>
    </lineage>
</organism>
<name>A0AAP0NYG8_9MAGN</name>
<dbReference type="AlphaFoldDB" id="A0AAP0NYG8"/>
<keyword evidence="3" id="KW-1185">Reference proteome</keyword>
<dbReference type="EMBL" id="JBBNAE010000005">
    <property type="protein sequence ID" value="KAK9124657.1"/>
    <property type="molecule type" value="Genomic_DNA"/>
</dbReference>
<proteinExistence type="inferred from homology"/>
<sequence>MRLEEEKMRQVYHVSGGDMVQDPNSFEPATIGNEYSLRVSNGSEGEYAFQSDVSADSSALETGKTNGSLKAWLARPRDPLIEAVASHNKSNSFNLRPATATRPSIHGPKTNLKVVAILEKANAIRQALAGSDDEDDDEDNWSDS</sequence>
<dbReference type="GO" id="GO:0071933">
    <property type="term" value="F:Arp2/3 complex binding"/>
    <property type="evidence" value="ECO:0007669"/>
    <property type="project" value="TreeGrafter"/>
</dbReference>
<dbReference type="PANTHER" id="PTHR12902:SF1">
    <property type="entry name" value="WISKOTT-ALDRICH SYNDROME PROTEIN FAMILY MEMBER"/>
    <property type="match status" value="1"/>
</dbReference>
<comment type="similarity">
    <text evidence="1">Belongs to the SCAR/WAVE family.</text>
</comment>
<accession>A0AAP0NYG8</accession>
<dbReference type="GO" id="GO:0005856">
    <property type="term" value="C:cytoskeleton"/>
    <property type="evidence" value="ECO:0007669"/>
    <property type="project" value="UniProtKB-SubCell"/>
</dbReference>
<dbReference type="InterPro" id="IPR028288">
    <property type="entry name" value="SCAR/WAVE_fam"/>
</dbReference>
<dbReference type="Proteomes" id="UP001417504">
    <property type="component" value="Unassembled WGS sequence"/>
</dbReference>
<protein>
    <submittedName>
        <fullName evidence="2">Uncharacterized protein</fullName>
    </submittedName>
</protein>
<evidence type="ECO:0000313" key="3">
    <source>
        <dbReference type="Proteomes" id="UP001417504"/>
    </source>
</evidence>